<sequence>MNQTCTGQYQPVTGVVIWPTLSGGNGHGYKLISNSSSIVITNVMNQCAGYASSTFKSYLVTFDSKQEWDFLLNSFEDDLYQKILDSVYTQTYKPHICIFKQITCLIHDSTTLSTLEYQDYNFTIRVAEMVGSKLISIAKECTNNCSGHGICNRIFEYLVVIVNVKGHMNNGRSLPLHDYTCRISIQKYTINQNSDNNNNNNNNIVAVLVLLLFYIHPIHGQYDPITGVKVWPTSKGGNGNGYRIIQLDFGLNSVTDAIIHCEGLGFGSSTFKSYLVSVDSYQEWDFIKTSWPIVRVSGRDIGGSGNYTYSTGPQTNQPLFNMYTGQCWGYCPFEAGEPSLVNVGVDQYIYIRGPKGNFNHDNGFDVPIFICELELISEVYIPSIGTNGGSITINNLTQFNIQTINITFFNPTKQLSKSCHITSKQATSVTCTVPPLSGFHNVIVQDDSGVNSTHYAWQPYPPFIKAVYPSFTANGSITLIGDNFGDNTNNQVAANVSTSDIPCNIMFASSTQIICQLKSSLGDTKLLPISISVDSVYTQTYKPHIFCDNRFHSTILFGGEYSRVEQLMIDNVTMGATPNAPYIGAIESQEMYQCFSQSLNLTGYETFRFWQGVSFNSNNGSFTRNNGPFKGTISPLYYNTTVTSNMTQSNNIIYNIFDRTLSSNIENVNYYTPLITFYTSDAPIIDNVTNIIPGYRSLVTINGNHFGQDQSYVLVSINGSQCKSPQFIGSGFRQFTCLLDDSTSGSRIGADYNVTIRVAEMVTSKMVVVSQPSKECLHNCSGHGVCNRIFGSCKCDVGYESYLDCSLVTPDQLYNTTVWNNGTTTLSTNQTNAGIVVNFTTGIQYIREIDQDNSITKTISMDNVTWIQGNKNETSTVGESIFIGTIYHNPHTQLHIRVNQYIDTNTISFLGEDIQVSPNSIKYTVKIIDWVWSSPINTLQVIFHSKSDSVEYDSCGVMKVKSEVSPGDQIVWTRVQVGRSLLNCKIASRMIIDNNTIISSRVTILPNDDTLFSSQQIDNQGYNLLTVFNIPQFSGSVELDPSFNALIVGDDFNIIDSQCDSDEKSFSKWKIITITVCLSFVVISIILVTIIVSKQLKTKTK</sequence>
<dbReference type="InterPro" id="IPR014756">
    <property type="entry name" value="Ig_E-set"/>
</dbReference>
<dbReference type="SUPFAM" id="SSF81296">
    <property type="entry name" value="E set domains"/>
    <property type="match status" value="2"/>
</dbReference>
<dbReference type="PANTHER" id="PTHR31378:SF14">
    <property type="entry name" value="EGF-LIKE DOMAIN-CONTAINING PROTEIN"/>
    <property type="match status" value="1"/>
</dbReference>
<organism evidence="4 5">
    <name type="scientific">Cavenderia fasciculata</name>
    <name type="common">Slime mold</name>
    <name type="synonym">Dictyostelium fasciculatum</name>
    <dbReference type="NCBI Taxonomy" id="261658"/>
    <lineage>
        <taxon>Eukaryota</taxon>
        <taxon>Amoebozoa</taxon>
        <taxon>Evosea</taxon>
        <taxon>Eumycetozoa</taxon>
        <taxon>Dictyostelia</taxon>
        <taxon>Acytosteliales</taxon>
        <taxon>Cavenderiaceae</taxon>
        <taxon>Cavenderia</taxon>
    </lineage>
</organism>
<dbReference type="PROSITE" id="PS01186">
    <property type="entry name" value="EGF_2"/>
    <property type="match status" value="1"/>
</dbReference>
<dbReference type="InterPro" id="IPR013783">
    <property type="entry name" value="Ig-like_fold"/>
</dbReference>
<dbReference type="Gene3D" id="2.60.40.10">
    <property type="entry name" value="Immunoglobulins"/>
    <property type="match status" value="2"/>
</dbReference>
<dbReference type="AlphaFoldDB" id="F4PIM1"/>
<comment type="caution">
    <text evidence="1">Lacks conserved residue(s) required for the propagation of feature annotation.</text>
</comment>
<protein>
    <recommendedName>
        <fullName evidence="3">EGF-like domain-containing protein</fullName>
    </recommendedName>
</protein>
<evidence type="ECO:0000256" key="1">
    <source>
        <dbReference type="PROSITE-ProRule" id="PRU00076"/>
    </source>
</evidence>
<evidence type="ECO:0000256" key="2">
    <source>
        <dbReference type="SAM" id="Phobius"/>
    </source>
</evidence>
<keyword evidence="1" id="KW-1015">Disulfide bond</keyword>
<gene>
    <name evidence="4" type="ORF">DFA_02844</name>
</gene>
<feature type="transmembrane region" description="Helical" evidence="2">
    <location>
        <begin position="1069"/>
        <end position="1092"/>
    </location>
</feature>
<evidence type="ECO:0000313" key="5">
    <source>
        <dbReference type="Proteomes" id="UP000007797"/>
    </source>
</evidence>
<keyword evidence="5" id="KW-1185">Reference proteome</keyword>
<reference evidence="5" key="1">
    <citation type="journal article" date="2011" name="Genome Res.">
        <title>Phylogeny-wide analysis of social amoeba genomes highlights ancient origins for complex intercellular communication.</title>
        <authorList>
            <person name="Heidel A.J."/>
            <person name="Lawal H.M."/>
            <person name="Felder M."/>
            <person name="Schilde C."/>
            <person name="Helps N.R."/>
            <person name="Tunggal B."/>
            <person name="Rivero F."/>
            <person name="John U."/>
            <person name="Schleicher M."/>
            <person name="Eichinger L."/>
            <person name="Platzer M."/>
            <person name="Noegel A.A."/>
            <person name="Schaap P."/>
            <person name="Gloeckner G."/>
        </authorList>
    </citation>
    <scope>NUCLEOTIDE SEQUENCE [LARGE SCALE GENOMIC DNA]</scope>
    <source>
        <strain evidence="5">SH3</strain>
    </source>
</reference>
<dbReference type="InterPro" id="IPR002909">
    <property type="entry name" value="IPT_dom"/>
</dbReference>
<dbReference type="PANTHER" id="PTHR31378">
    <property type="entry name" value="EGF-LIKE DOMAIN-CONTAINING PROTEIN-RELATED-RELATED"/>
    <property type="match status" value="1"/>
</dbReference>
<dbReference type="PROSITE" id="PS50026">
    <property type="entry name" value="EGF_3"/>
    <property type="match status" value="1"/>
</dbReference>
<dbReference type="Proteomes" id="UP000007797">
    <property type="component" value="Unassembled WGS sequence"/>
</dbReference>
<dbReference type="InterPro" id="IPR000742">
    <property type="entry name" value="EGF"/>
</dbReference>
<evidence type="ECO:0000259" key="3">
    <source>
        <dbReference type="PROSITE" id="PS50026"/>
    </source>
</evidence>
<feature type="disulfide bond" evidence="1">
    <location>
        <begin position="776"/>
        <end position="786"/>
    </location>
</feature>
<dbReference type="RefSeq" id="XP_004362452.1">
    <property type="nucleotide sequence ID" value="XM_004362395.1"/>
</dbReference>
<keyword evidence="2" id="KW-0812">Transmembrane</keyword>
<proteinExistence type="predicted"/>
<dbReference type="Pfam" id="PF01833">
    <property type="entry name" value="TIG"/>
    <property type="match status" value="2"/>
</dbReference>
<keyword evidence="1" id="KW-0245">EGF-like domain</keyword>
<dbReference type="InterPro" id="IPR016187">
    <property type="entry name" value="CTDL_fold"/>
</dbReference>
<keyword evidence="2" id="KW-1133">Transmembrane helix</keyword>
<keyword evidence="2" id="KW-0472">Membrane</keyword>
<dbReference type="EMBL" id="GL883006">
    <property type="protein sequence ID" value="EGG24601.1"/>
    <property type="molecule type" value="Genomic_DNA"/>
</dbReference>
<dbReference type="KEGG" id="dfa:DFA_02844"/>
<name>F4PIM1_CACFS</name>
<dbReference type="GeneID" id="14877508"/>
<dbReference type="SUPFAM" id="SSF56436">
    <property type="entry name" value="C-type lectin-like"/>
    <property type="match status" value="1"/>
</dbReference>
<feature type="domain" description="EGF-like" evidence="3">
    <location>
        <begin position="772"/>
        <end position="806"/>
    </location>
</feature>
<evidence type="ECO:0000313" key="4">
    <source>
        <dbReference type="EMBL" id="EGG24601.1"/>
    </source>
</evidence>
<accession>F4PIM1</accession>